<comment type="caution">
    <text evidence="3">The sequence shown here is derived from an EMBL/GenBank/DDBJ whole genome shotgun (WGS) entry which is preliminary data.</text>
</comment>
<evidence type="ECO:0000256" key="2">
    <source>
        <dbReference type="SAM" id="Phobius"/>
    </source>
</evidence>
<name>A0ABN1E0R7_SACER</name>
<organism evidence="3 4">
    <name type="scientific">Saccharopolyspora erythraea</name>
    <name type="common">Streptomyces erythraeus</name>
    <dbReference type="NCBI Taxonomy" id="1836"/>
    <lineage>
        <taxon>Bacteria</taxon>
        <taxon>Bacillati</taxon>
        <taxon>Actinomycetota</taxon>
        <taxon>Actinomycetes</taxon>
        <taxon>Pseudonocardiales</taxon>
        <taxon>Pseudonocardiaceae</taxon>
        <taxon>Saccharopolyspora</taxon>
    </lineage>
</organism>
<feature type="transmembrane region" description="Helical" evidence="2">
    <location>
        <begin position="103"/>
        <end position="122"/>
    </location>
</feature>
<feature type="region of interest" description="Disordered" evidence="1">
    <location>
        <begin position="1"/>
        <end position="41"/>
    </location>
</feature>
<gene>
    <name evidence="3" type="ORF">GCM10009533_62800</name>
</gene>
<dbReference type="RefSeq" id="WP_009949756.1">
    <property type="nucleotide sequence ID" value="NZ_BAAAGS010000071.1"/>
</dbReference>
<feature type="compositionally biased region" description="Basic residues" evidence="1">
    <location>
        <begin position="24"/>
        <end position="33"/>
    </location>
</feature>
<evidence type="ECO:0000313" key="4">
    <source>
        <dbReference type="Proteomes" id="UP001500729"/>
    </source>
</evidence>
<evidence type="ECO:0000313" key="3">
    <source>
        <dbReference type="EMBL" id="GAA0556543.1"/>
    </source>
</evidence>
<feature type="transmembrane region" description="Helical" evidence="2">
    <location>
        <begin position="71"/>
        <end position="91"/>
    </location>
</feature>
<sequence length="124" mass="13213">MRPPLPEQEAEELRAWRDHAARSGGRHARRSRPTRSGTAARGVSGALATGLLVLSLFLVGVQYWATSIGQQGPGVGVVVGHFVASALALVLQAVADRRRDLTGGLATAGAYVVALGALWFWWWV</sequence>
<evidence type="ECO:0008006" key="5">
    <source>
        <dbReference type="Google" id="ProtNLM"/>
    </source>
</evidence>
<dbReference type="Proteomes" id="UP001500729">
    <property type="component" value="Unassembled WGS sequence"/>
</dbReference>
<keyword evidence="4" id="KW-1185">Reference proteome</keyword>
<proteinExistence type="predicted"/>
<keyword evidence="2" id="KW-1133">Transmembrane helix</keyword>
<protein>
    <recommendedName>
        <fullName evidence="5">Integral membrane protein</fullName>
    </recommendedName>
</protein>
<feature type="transmembrane region" description="Helical" evidence="2">
    <location>
        <begin position="39"/>
        <end position="65"/>
    </location>
</feature>
<dbReference type="EMBL" id="BAAAGS010000071">
    <property type="protein sequence ID" value="GAA0556543.1"/>
    <property type="molecule type" value="Genomic_DNA"/>
</dbReference>
<accession>A0ABN1E0R7</accession>
<keyword evidence="2" id="KW-0812">Transmembrane</keyword>
<feature type="compositionally biased region" description="Basic and acidic residues" evidence="1">
    <location>
        <begin position="11"/>
        <end position="21"/>
    </location>
</feature>
<evidence type="ECO:0000256" key="1">
    <source>
        <dbReference type="SAM" id="MobiDB-lite"/>
    </source>
</evidence>
<keyword evidence="2" id="KW-0472">Membrane</keyword>
<reference evidence="3 4" key="1">
    <citation type="journal article" date="2019" name="Int. J. Syst. Evol. Microbiol.">
        <title>The Global Catalogue of Microorganisms (GCM) 10K type strain sequencing project: providing services to taxonomists for standard genome sequencing and annotation.</title>
        <authorList>
            <consortium name="The Broad Institute Genomics Platform"/>
            <consortium name="The Broad Institute Genome Sequencing Center for Infectious Disease"/>
            <person name="Wu L."/>
            <person name="Ma J."/>
        </authorList>
    </citation>
    <scope>NUCLEOTIDE SEQUENCE [LARGE SCALE GENOMIC DNA]</scope>
    <source>
        <strain evidence="3 4">JCM 10303</strain>
    </source>
</reference>